<dbReference type="Proteomes" id="UP000198862">
    <property type="component" value="Unassembled WGS sequence"/>
</dbReference>
<dbReference type="PANTHER" id="PTHR40129">
    <property type="entry name" value="KETOPANTOATE REDUCTASE N-TERMINAL DOMAIN-CONTAINING PROTEIN"/>
    <property type="match status" value="1"/>
</dbReference>
<dbReference type="PANTHER" id="PTHR40129:SF2">
    <property type="entry name" value="KETOPANTOATE REDUCTASE N-TERMINAL DOMAIN-CONTAINING PROTEIN"/>
    <property type="match status" value="1"/>
</dbReference>
<sequence>MKNTFKKVVILGAGWLGKELMSILHENGVFTQATIRSEQEAQKQKLQFYYVNENLELKHNIDLQDAYWVSCITPKSNYVASLEHALKLANKLKMKGFLLCSSTGIYPSEMKVFDEKSIISHVTNKQKLLEQAEQLVLRLGDKGKVVRLAGLMGRNRHPGQFVAGKRLNASALASVNMLHQKDAIYGIIYLLNHWQHADNIYNLTAPDHPSKQKFYSQACQLLNNMEPSFSHYEVENRIIDGNKITQLGYRYYYPSLATALLNC</sequence>
<proteinExistence type="predicted"/>
<gene>
    <name evidence="1" type="ORF">SAMN02745724_03433</name>
</gene>
<dbReference type="AlphaFoldDB" id="A0A1I1PNH4"/>
<evidence type="ECO:0000313" key="1">
    <source>
        <dbReference type="EMBL" id="SFD08533.1"/>
    </source>
</evidence>
<evidence type="ECO:0000313" key="2">
    <source>
        <dbReference type="Proteomes" id="UP000198862"/>
    </source>
</evidence>
<keyword evidence="2" id="KW-1185">Reference proteome</keyword>
<dbReference type="STRING" id="1123010.SAMN02745724_03433"/>
<accession>A0A1I1PNH4</accession>
<dbReference type="SUPFAM" id="SSF51735">
    <property type="entry name" value="NAD(P)-binding Rossmann-fold domains"/>
    <property type="match status" value="1"/>
</dbReference>
<reference evidence="1 2" key="1">
    <citation type="submission" date="2016-10" db="EMBL/GenBank/DDBJ databases">
        <authorList>
            <person name="de Groot N.N."/>
        </authorList>
    </citation>
    <scope>NUCLEOTIDE SEQUENCE [LARGE SCALE GENOMIC DNA]</scope>
    <source>
        <strain evidence="1 2">DSM 6059</strain>
    </source>
</reference>
<dbReference type="EMBL" id="FOLO01000031">
    <property type="protein sequence ID" value="SFD08533.1"/>
    <property type="molecule type" value="Genomic_DNA"/>
</dbReference>
<dbReference type="OrthoDB" id="751203at2"/>
<name>A0A1I1PNH4_9GAMM</name>
<dbReference type="RefSeq" id="WP_091987082.1">
    <property type="nucleotide sequence ID" value="NZ_FOLO01000031.1"/>
</dbReference>
<dbReference type="InterPro" id="IPR036291">
    <property type="entry name" value="NAD(P)-bd_dom_sf"/>
</dbReference>
<organism evidence="1 2">
    <name type="scientific">Pseudoalteromonas denitrificans DSM 6059</name>
    <dbReference type="NCBI Taxonomy" id="1123010"/>
    <lineage>
        <taxon>Bacteria</taxon>
        <taxon>Pseudomonadati</taxon>
        <taxon>Pseudomonadota</taxon>
        <taxon>Gammaproteobacteria</taxon>
        <taxon>Alteromonadales</taxon>
        <taxon>Pseudoalteromonadaceae</taxon>
        <taxon>Pseudoalteromonas</taxon>
    </lineage>
</organism>
<dbReference type="Gene3D" id="3.40.50.720">
    <property type="entry name" value="NAD(P)-binding Rossmann-like Domain"/>
    <property type="match status" value="1"/>
</dbReference>
<protein>
    <submittedName>
        <fullName evidence="1">Nucleoside-diphosphate-sugar epimerase</fullName>
    </submittedName>
</protein>